<dbReference type="Proteomes" id="UP001151760">
    <property type="component" value="Unassembled WGS sequence"/>
</dbReference>
<proteinExistence type="predicted"/>
<keyword evidence="2" id="KW-1185">Reference proteome</keyword>
<sequence length="123" mass="13467">MMARSSPFNSYWNNSNGSVGNDGTRLDIHEGPLGNLIAGFTLFYHAEYYFNGGNVGALVLWSTDHSPDSREFVPKLSLKNGNGDSTAILETFSPIESVSIFTQVLSVNELSYDGVDIPLLFNK</sequence>
<comment type="caution">
    <text evidence="1">The sequence shown here is derived from an EMBL/GenBank/DDBJ whole genome shotgun (WGS) entry which is preliminary data.</text>
</comment>
<accession>A0ABQ5DNQ9</accession>
<name>A0ABQ5DNQ9_9ASTR</name>
<dbReference type="EMBL" id="BQNB010015436">
    <property type="protein sequence ID" value="GJT40022.1"/>
    <property type="molecule type" value="Genomic_DNA"/>
</dbReference>
<reference evidence="1" key="2">
    <citation type="submission" date="2022-01" db="EMBL/GenBank/DDBJ databases">
        <authorList>
            <person name="Yamashiro T."/>
            <person name="Shiraishi A."/>
            <person name="Satake H."/>
            <person name="Nakayama K."/>
        </authorList>
    </citation>
    <scope>NUCLEOTIDE SEQUENCE</scope>
</reference>
<evidence type="ECO:0000313" key="1">
    <source>
        <dbReference type="EMBL" id="GJT40022.1"/>
    </source>
</evidence>
<gene>
    <name evidence="1" type="ORF">Tco_0939887</name>
</gene>
<protein>
    <submittedName>
        <fullName evidence="1">Uncharacterized protein</fullName>
    </submittedName>
</protein>
<organism evidence="1 2">
    <name type="scientific">Tanacetum coccineum</name>
    <dbReference type="NCBI Taxonomy" id="301880"/>
    <lineage>
        <taxon>Eukaryota</taxon>
        <taxon>Viridiplantae</taxon>
        <taxon>Streptophyta</taxon>
        <taxon>Embryophyta</taxon>
        <taxon>Tracheophyta</taxon>
        <taxon>Spermatophyta</taxon>
        <taxon>Magnoliopsida</taxon>
        <taxon>eudicotyledons</taxon>
        <taxon>Gunneridae</taxon>
        <taxon>Pentapetalae</taxon>
        <taxon>asterids</taxon>
        <taxon>campanulids</taxon>
        <taxon>Asterales</taxon>
        <taxon>Asteraceae</taxon>
        <taxon>Asteroideae</taxon>
        <taxon>Anthemideae</taxon>
        <taxon>Anthemidinae</taxon>
        <taxon>Tanacetum</taxon>
    </lineage>
</organism>
<evidence type="ECO:0000313" key="2">
    <source>
        <dbReference type="Proteomes" id="UP001151760"/>
    </source>
</evidence>
<reference evidence="1" key="1">
    <citation type="journal article" date="2022" name="Int. J. Mol. Sci.">
        <title>Draft Genome of Tanacetum Coccineum: Genomic Comparison of Closely Related Tanacetum-Family Plants.</title>
        <authorList>
            <person name="Yamashiro T."/>
            <person name="Shiraishi A."/>
            <person name="Nakayama K."/>
            <person name="Satake H."/>
        </authorList>
    </citation>
    <scope>NUCLEOTIDE SEQUENCE</scope>
</reference>